<dbReference type="Gene3D" id="3.40.640.10">
    <property type="entry name" value="Type I PLP-dependent aspartate aminotransferase-like (Major domain)"/>
    <property type="match status" value="1"/>
</dbReference>
<keyword evidence="5" id="KW-1185">Reference proteome</keyword>
<keyword evidence="4" id="KW-0032">Aminotransferase</keyword>
<dbReference type="GO" id="GO:0008483">
    <property type="term" value="F:transaminase activity"/>
    <property type="evidence" value="ECO:0007669"/>
    <property type="project" value="UniProtKB-KW"/>
</dbReference>
<proteinExistence type="inferred from homology"/>
<dbReference type="InterPro" id="IPR018319">
    <property type="entry name" value="SelA-like"/>
</dbReference>
<dbReference type="InterPro" id="IPR015424">
    <property type="entry name" value="PyrdxlP-dep_Trfase"/>
</dbReference>
<dbReference type="EMBL" id="JAOZYB010000148">
    <property type="protein sequence ID" value="MEB3962468.1"/>
    <property type="molecule type" value="Genomic_DNA"/>
</dbReference>
<comment type="caution">
    <text evidence="4">The sequence shown here is derived from an EMBL/GenBank/DDBJ whole genome shotgun (WGS) entry which is preliminary data.</text>
</comment>
<keyword evidence="4" id="KW-0808">Transferase</keyword>
<evidence type="ECO:0000256" key="1">
    <source>
        <dbReference type="ARBA" id="ARBA00001933"/>
    </source>
</evidence>
<dbReference type="PANTHER" id="PTHR32328">
    <property type="entry name" value="L-SERYL-TRNA(SEC) SELENIUM TRANSFERASE"/>
    <property type="match status" value="1"/>
</dbReference>
<name>A0ABU6CCM3_9ACTN</name>
<evidence type="ECO:0000313" key="4">
    <source>
        <dbReference type="EMBL" id="MEB3962468.1"/>
    </source>
</evidence>
<dbReference type="PANTHER" id="PTHR32328:SF0">
    <property type="entry name" value="L-SERYL-TRNA(SEC) SELENIUM TRANSFERASE"/>
    <property type="match status" value="1"/>
</dbReference>
<evidence type="ECO:0000313" key="5">
    <source>
        <dbReference type="Proteomes" id="UP001352223"/>
    </source>
</evidence>
<dbReference type="RefSeq" id="WP_324769998.1">
    <property type="nucleotide sequence ID" value="NZ_BAAATS010000006.1"/>
</dbReference>
<gene>
    <name evidence="4" type="ORF">OKJ48_19745</name>
</gene>
<comment type="similarity">
    <text evidence="3">Belongs to the SelA family.</text>
</comment>
<sequence>MGLHEQYGLTHVINARGPFTPLGVSRSDPRVADATAQALGGFFVMEEVQNLACRVLAEATGAPAATVVHCTSSAITLAVAASMTGSSPERIAALPNTAGMPTRVVLPAGHAVHYGHPLVQDIRLAGATPVLAGTEEGCTPEGLEKELAHPDTACLLLVSSRLVRGAPVPLPDAVAAAHRRGVPVVVDGAAQDFRIAELLATGADLVLVSGQKYLGSPTAGVVLGGVGPVTAVRAQEKGIGRAMKAGKEAVLGVLAALQVRRDTDLGAWQRAQTDKAARFVERAGALPGIRAALASDPTGLPFPRASLRVDADAALDAASLARALRAGAPAIWVMDHRQDEGELLLELVPLTEEEIDVVLDRLGKLLG</sequence>
<organism evidence="4 5">
    <name type="scientific">Streptomyces kunmingensis</name>
    <dbReference type="NCBI Taxonomy" id="68225"/>
    <lineage>
        <taxon>Bacteria</taxon>
        <taxon>Bacillati</taxon>
        <taxon>Actinomycetota</taxon>
        <taxon>Actinomycetes</taxon>
        <taxon>Kitasatosporales</taxon>
        <taxon>Streptomycetaceae</taxon>
        <taxon>Streptomyces</taxon>
    </lineage>
</organism>
<protein>
    <submittedName>
        <fullName evidence="4">Aminotransferase class V-fold PLP-dependent enzyme</fullName>
    </submittedName>
</protein>
<dbReference type="Proteomes" id="UP001352223">
    <property type="component" value="Unassembled WGS sequence"/>
</dbReference>
<evidence type="ECO:0000256" key="3">
    <source>
        <dbReference type="ARBA" id="ARBA00044507"/>
    </source>
</evidence>
<dbReference type="SUPFAM" id="SSF53383">
    <property type="entry name" value="PLP-dependent transferases"/>
    <property type="match status" value="1"/>
</dbReference>
<keyword evidence="2" id="KW-0663">Pyridoxal phosphate</keyword>
<dbReference type="InterPro" id="IPR015421">
    <property type="entry name" value="PyrdxlP-dep_Trfase_major"/>
</dbReference>
<evidence type="ECO:0000256" key="2">
    <source>
        <dbReference type="ARBA" id="ARBA00022898"/>
    </source>
</evidence>
<accession>A0ABU6CCM3</accession>
<dbReference type="Pfam" id="PF03841">
    <property type="entry name" value="SelA"/>
    <property type="match status" value="1"/>
</dbReference>
<reference evidence="4 5" key="1">
    <citation type="submission" date="2022-10" db="EMBL/GenBank/DDBJ databases">
        <authorList>
            <person name="Xie J."/>
            <person name="Shen N."/>
        </authorList>
    </citation>
    <scope>NUCLEOTIDE SEQUENCE [LARGE SCALE GENOMIC DNA]</scope>
    <source>
        <strain evidence="4 5">DSM 41681</strain>
    </source>
</reference>
<comment type="cofactor">
    <cofactor evidence="1">
        <name>pyridoxal 5'-phosphate</name>
        <dbReference type="ChEBI" id="CHEBI:597326"/>
    </cofactor>
</comment>